<accession>A0A9R1XFH5</accession>
<evidence type="ECO:0000313" key="1">
    <source>
        <dbReference type="EMBL" id="KAJ0206102.1"/>
    </source>
</evidence>
<reference evidence="1 2" key="1">
    <citation type="journal article" date="2017" name="Nat. Commun.">
        <title>Genome assembly with in vitro proximity ligation data and whole-genome triplication in lettuce.</title>
        <authorList>
            <person name="Reyes-Chin-Wo S."/>
            <person name="Wang Z."/>
            <person name="Yang X."/>
            <person name="Kozik A."/>
            <person name="Arikit S."/>
            <person name="Song C."/>
            <person name="Xia L."/>
            <person name="Froenicke L."/>
            <person name="Lavelle D.O."/>
            <person name="Truco M.J."/>
            <person name="Xia R."/>
            <person name="Zhu S."/>
            <person name="Xu C."/>
            <person name="Xu H."/>
            <person name="Xu X."/>
            <person name="Cox K."/>
            <person name="Korf I."/>
            <person name="Meyers B.C."/>
            <person name="Michelmore R.W."/>
        </authorList>
    </citation>
    <scope>NUCLEOTIDE SEQUENCE [LARGE SCALE GENOMIC DNA]</scope>
    <source>
        <strain evidence="2">cv. Salinas</strain>
        <tissue evidence="1">Seedlings</tissue>
    </source>
</reference>
<organism evidence="1 2">
    <name type="scientific">Lactuca sativa</name>
    <name type="common">Garden lettuce</name>
    <dbReference type="NCBI Taxonomy" id="4236"/>
    <lineage>
        <taxon>Eukaryota</taxon>
        <taxon>Viridiplantae</taxon>
        <taxon>Streptophyta</taxon>
        <taxon>Embryophyta</taxon>
        <taxon>Tracheophyta</taxon>
        <taxon>Spermatophyta</taxon>
        <taxon>Magnoliopsida</taxon>
        <taxon>eudicotyledons</taxon>
        <taxon>Gunneridae</taxon>
        <taxon>Pentapetalae</taxon>
        <taxon>asterids</taxon>
        <taxon>campanulids</taxon>
        <taxon>Asterales</taxon>
        <taxon>Asteraceae</taxon>
        <taxon>Cichorioideae</taxon>
        <taxon>Cichorieae</taxon>
        <taxon>Lactucinae</taxon>
        <taxon>Lactuca</taxon>
    </lineage>
</organism>
<sequence>MKRNGDSFLSTLASLPIIVSTTFLPTATTYAPLPTATTSGSSSRLWSSGSHRHLKGDLQSERRRHMLLLRRHLLLLPSTSSPSEASKHTGGGRKALSKRLGILRRALIPSSLFTGSDSQSEKGIKHISKKVNQGFSLIPFRLVDNTKLEH</sequence>
<name>A0A9R1XFH5_LACSA</name>
<comment type="caution">
    <text evidence="1">The sequence shown here is derived from an EMBL/GenBank/DDBJ whole genome shotgun (WGS) entry which is preliminary data.</text>
</comment>
<protein>
    <submittedName>
        <fullName evidence="1">Uncharacterized protein</fullName>
    </submittedName>
</protein>
<dbReference type="EMBL" id="NBSK02000005">
    <property type="protein sequence ID" value="KAJ0206102.1"/>
    <property type="molecule type" value="Genomic_DNA"/>
</dbReference>
<evidence type="ECO:0000313" key="2">
    <source>
        <dbReference type="Proteomes" id="UP000235145"/>
    </source>
</evidence>
<gene>
    <name evidence="1" type="ORF">LSAT_V11C500287580</name>
</gene>
<dbReference type="AlphaFoldDB" id="A0A9R1XFH5"/>
<keyword evidence="2" id="KW-1185">Reference proteome</keyword>
<dbReference type="Proteomes" id="UP000235145">
    <property type="component" value="Unassembled WGS sequence"/>
</dbReference>
<proteinExistence type="predicted"/>